<dbReference type="InterPro" id="IPR001537">
    <property type="entry name" value="SpoU_MeTrfase"/>
</dbReference>
<dbReference type="Proteomes" id="UP000231143">
    <property type="component" value="Unassembled WGS sequence"/>
</dbReference>
<organism evidence="4 5">
    <name type="scientific">Candidatus Campbellbacteria bacterium CG22_combo_CG10-13_8_21_14_all_36_13</name>
    <dbReference type="NCBI Taxonomy" id="1974529"/>
    <lineage>
        <taxon>Bacteria</taxon>
        <taxon>Candidatus Campbelliibacteriota</taxon>
    </lineage>
</organism>
<dbReference type="GO" id="GO:0008173">
    <property type="term" value="F:RNA methyltransferase activity"/>
    <property type="evidence" value="ECO:0007669"/>
    <property type="project" value="InterPro"/>
</dbReference>
<feature type="domain" description="tRNA/rRNA methyltransferase SpoU type" evidence="3">
    <location>
        <begin position="16"/>
        <end position="164"/>
    </location>
</feature>
<evidence type="ECO:0000256" key="1">
    <source>
        <dbReference type="ARBA" id="ARBA00022603"/>
    </source>
</evidence>
<evidence type="ECO:0000313" key="5">
    <source>
        <dbReference type="Proteomes" id="UP000231143"/>
    </source>
</evidence>
<dbReference type="GO" id="GO:0005829">
    <property type="term" value="C:cytosol"/>
    <property type="evidence" value="ECO:0007669"/>
    <property type="project" value="TreeGrafter"/>
</dbReference>
<dbReference type="GO" id="GO:0003723">
    <property type="term" value="F:RNA binding"/>
    <property type="evidence" value="ECO:0007669"/>
    <property type="project" value="InterPro"/>
</dbReference>
<dbReference type="GO" id="GO:0032259">
    <property type="term" value="P:methylation"/>
    <property type="evidence" value="ECO:0007669"/>
    <property type="project" value="UniProtKB-KW"/>
</dbReference>
<dbReference type="Pfam" id="PF00588">
    <property type="entry name" value="SpoU_methylase"/>
    <property type="match status" value="1"/>
</dbReference>
<sequence length="169" mass="19202">MLKNKKETQKTKPKTYCILHNIRSVHNVGSFFRTAEASGVDKIYFTGYTPCPKDRFGKKRQDVSKVALGAEEIVSWEDGIEIKELIYKLKKDGVIIVAVEQDEKSISYKEIKKLSHKNTAFIFGNETDGIEKSILDMCDYILEIPMSGKKESINVSVAGGVILFERRDY</sequence>
<gene>
    <name evidence="4" type="ORF">COW81_02925</name>
</gene>
<evidence type="ECO:0000313" key="4">
    <source>
        <dbReference type="EMBL" id="PIP86958.1"/>
    </source>
</evidence>
<dbReference type="PANTHER" id="PTHR46429">
    <property type="entry name" value="23S RRNA (GUANOSINE-2'-O-)-METHYLTRANSFERASE RLMB"/>
    <property type="match status" value="1"/>
</dbReference>
<dbReference type="SUPFAM" id="SSF75217">
    <property type="entry name" value="alpha/beta knot"/>
    <property type="match status" value="1"/>
</dbReference>
<reference evidence="4 5" key="1">
    <citation type="submission" date="2017-09" db="EMBL/GenBank/DDBJ databases">
        <title>Depth-based differentiation of microbial function through sediment-hosted aquifers and enrichment of novel symbionts in the deep terrestrial subsurface.</title>
        <authorList>
            <person name="Probst A.J."/>
            <person name="Ladd B."/>
            <person name="Jarett J.K."/>
            <person name="Geller-Mcgrath D.E."/>
            <person name="Sieber C.M."/>
            <person name="Emerson J.B."/>
            <person name="Anantharaman K."/>
            <person name="Thomas B.C."/>
            <person name="Malmstrom R."/>
            <person name="Stieglmeier M."/>
            <person name="Klingl A."/>
            <person name="Woyke T."/>
            <person name="Ryan C.M."/>
            <person name="Banfield J.F."/>
        </authorList>
    </citation>
    <scope>NUCLEOTIDE SEQUENCE [LARGE SCALE GENOMIC DNA]</scope>
    <source>
        <strain evidence="4">CG22_combo_CG10-13_8_21_14_all_36_13</strain>
    </source>
</reference>
<dbReference type="Gene3D" id="3.40.1280.10">
    <property type="match status" value="1"/>
</dbReference>
<keyword evidence="1 4" id="KW-0489">Methyltransferase</keyword>
<keyword evidence="2 4" id="KW-0808">Transferase</keyword>
<evidence type="ECO:0000256" key="2">
    <source>
        <dbReference type="ARBA" id="ARBA00022679"/>
    </source>
</evidence>
<dbReference type="PANTHER" id="PTHR46429:SF1">
    <property type="entry name" value="23S RRNA (GUANOSINE-2'-O-)-METHYLTRANSFERASE RLMB"/>
    <property type="match status" value="1"/>
</dbReference>
<dbReference type="InterPro" id="IPR029028">
    <property type="entry name" value="Alpha/beta_knot_MTases"/>
</dbReference>
<proteinExistence type="predicted"/>
<accession>A0A2H0DYK7</accession>
<comment type="caution">
    <text evidence="4">The sequence shown here is derived from an EMBL/GenBank/DDBJ whole genome shotgun (WGS) entry which is preliminary data.</text>
</comment>
<name>A0A2H0DYK7_9BACT</name>
<dbReference type="AlphaFoldDB" id="A0A2H0DYK7"/>
<dbReference type="InterPro" id="IPR029026">
    <property type="entry name" value="tRNA_m1G_MTases_N"/>
</dbReference>
<evidence type="ECO:0000259" key="3">
    <source>
        <dbReference type="Pfam" id="PF00588"/>
    </source>
</evidence>
<dbReference type="InterPro" id="IPR004441">
    <property type="entry name" value="rRNA_MeTrfase_TrmH"/>
</dbReference>
<dbReference type="GO" id="GO:0006396">
    <property type="term" value="P:RNA processing"/>
    <property type="evidence" value="ECO:0007669"/>
    <property type="project" value="InterPro"/>
</dbReference>
<protein>
    <submittedName>
        <fullName evidence="4">RNA methyltransferase</fullName>
    </submittedName>
</protein>
<dbReference type="EMBL" id="PCTT01000038">
    <property type="protein sequence ID" value="PIP86958.1"/>
    <property type="molecule type" value="Genomic_DNA"/>
</dbReference>